<dbReference type="Proteomes" id="UP001295794">
    <property type="component" value="Unassembled WGS sequence"/>
</dbReference>
<comment type="caution">
    <text evidence="2">The sequence shown here is derived from an EMBL/GenBank/DDBJ whole genome shotgun (WGS) entry which is preliminary data.</text>
</comment>
<evidence type="ECO:0000313" key="2">
    <source>
        <dbReference type="EMBL" id="CAK5268675.1"/>
    </source>
</evidence>
<feature type="transmembrane region" description="Helical" evidence="1">
    <location>
        <begin position="12"/>
        <end position="30"/>
    </location>
</feature>
<keyword evidence="1" id="KW-0472">Membrane</keyword>
<proteinExistence type="predicted"/>
<keyword evidence="3" id="KW-1185">Reference proteome</keyword>
<dbReference type="EMBL" id="CAVNYO010000138">
    <property type="protein sequence ID" value="CAK5268675.1"/>
    <property type="molecule type" value="Genomic_DNA"/>
</dbReference>
<evidence type="ECO:0000313" key="3">
    <source>
        <dbReference type="Proteomes" id="UP001295794"/>
    </source>
</evidence>
<accession>A0AAD2Q2F9</accession>
<protein>
    <submittedName>
        <fullName evidence="2">Uncharacterized protein</fullName>
    </submittedName>
</protein>
<organism evidence="2 3">
    <name type="scientific">Mycena citricolor</name>
    <dbReference type="NCBI Taxonomy" id="2018698"/>
    <lineage>
        <taxon>Eukaryota</taxon>
        <taxon>Fungi</taxon>
        <taxon>Dikarya</taxon>
        <taxon>Basidiomycota</taxon>
        <taxon>Agaricomycotina</taxon>
        <taxon>Agaricomycetes</taxon>
        <taxon>Agaricomycetidae</taxon>
        <taxon>Agaricales</taxon>
        <taxon>Marasmiineae</taxon>
        <taxon>Mycenaceae</taxon>
        <taxon>Mycena</taxon>
    </lineage>
</organism>
<keyword evidence="1" id="KW-0812">Transmembrane</keyword>
<dbReference type="CDD" id="cd11296">
    <property type="entry name" value="O-FucT_like"/>
    <property type="match status" value="1"/>
</dbReference>
<name>A0AAD2Q2F9_9AGAR</name>
<gene>
    <name evidence="2" type="ORF">MYCIT1_LOCUS11961</name>
</gene>
<keyword evidence="1" id="KW-1133">Transmembrane helix</keyword>
<dbReference type="AlphaFoldDB" id="A0AAD2Q2F9"/>
<sequence>MILRRASLVRPLLALFIASSFVLWLYIWVFDPLAKHEWWRKFKLGWTSPDAEFAFVQHPEAAALGHPTFEDARRHEWDLPQHHLARLGAKAGPRPKYLFFSAASWGSGWNNVLQEQLINAHLAYATDRAYVFPSFTPRDHPPFPDIVDDGEGQSHRRFLEIPFTAMLAGAIGGGPLSADGTSDPLTRRSVSEAHWDIVCPVWSRYYINVKDMRKAEHHEEHTDAEQIMAYWVDKLRRINTPCVSLTKWSVFDYLQVVFVFLIWLLADLTRLRNIGGPQILSLWPTGYGDSPILKHFAWSPLITQALSENWALLSSVPPPPSLSTDHSSANPLILHPPYPASSPSIPHLLAVHVRRGDYEGHCQFLADVNAQYNAWNALGEPAPARPSPRAGLRSAIPANYTWPRIPDHLDVRAGESGRDARLRHCWPTLEQIVAKVRAVRTRAPGLERVYVATDGERAWVGALAARLKRDGWREVVSSFDVRLSREQFAVSQAVDMSVLAAAEEFIGDGFSSLSSNVVQIRLAAGKDAQTIHFW</sequence>
<evidence type="ECO:0000256" key="1">
    <source>
        <dbReference type="SAM" id="Phobius"/>
    </source>
</evidence>
<dbReference type="Gene3D" id="3.40.50.11350">
    <property type="match status" value="1"/>
</dbReference>
<reference evidence="2" key="1">
    <citation type="submission" date="2023-11" db="EMBL/GenBank/DDBJ databases">
        <authorList>
            <person name="De Vega J J."/>
            <person name="De Vega J J."/>
        </authorList>
    </citation>
    <scope>NUCLEOTIDE SEQUENCE</scope>
</reference>